<dbReference type="InterPro" id="IPR008318">
    <property type="entry name" value="UCP030820"/>
</dbReference>
<feature type="non-terminal residue" evidence="1">
    <location>
        <position position="1"/>
    </location>
</feature>
<gene>
    <name evidence="1" type="ORF">METZ01_LOCUS470116</name>
</gene>
<dbReference type="Pfam" id="PF06073">
    <property type="entry name" value="DUF934"/>
    <property type="match status" value="1"/>
</dbReference>
<dbReference type="EMBL" id="UINC01199031">
    <property type="protein sequence ID" value="SVE17262.1"/>
    <property type="molecule type" value="Genomic_DNA"/>
</dbReference>
<evidence type="ECO:0000313" key="1">
    <source>
        <dbReference type="EMBL" id="SVE17262.1"/>
    </source>
</evidence>
<name>A0A383BBA5_9ZZZZ</name>
<protein>
    <recommendedName>
        <fullName evidence="2">Oxidoreductase probably involved in sulfite reduction</fullName>
    </recommendedName>
</protein>
<organism evidence="1">
    <name type="scientific">marine metagenome</name>
    <dbReference type="NCBI Taxonomy" id="408172"/>
    <lineage>
        <taxon>unclassified sequences</taxon>
        <taxon>metagenomes</taxon>
        <taxon>ecological metagenomes</taxon>
    </lineage>
</organism>
<sequence>PEGDVILPFVFWQTNRDQLLKTKKSHAIWIDGSIETESLLDDIDSFSIIALDFPIFKDGRSYSHARLLRERYNYKGELRAVGDVLQDQLFFMERCGIDSFQIHDDKDIEQALNGLKGFSVRYQAAADDTIPISERRKFK</sequence>
<dbReference type="PIRSF" id="PIRSF030820">
    <property type="entry name" value="UCP030820"/>
    <property type="match status" value="1"/>
</dbReference>
<proteinExistence type="predicted"/>
<evidence type="ECO:0008006" key="2">
    <source>
        <dbReference type="Google" id="ProtNLM"/>
    </source>
</evidence>
<dbReference type="AlphaFoldDB" id="A0A383BBA5"/>
<reference evidence="1" key="1">
    <citation type="submission" date="2018-05" db="EMBL/GenBank/DDBJ databases">
        <authorList>
            <person name="Lanie J.A."/>
            <person name="Ng W.-L."/>
            <person name="Kazmierczak K.M."/>
            <person name="Andrzejewski T.M."/>
            <person name="Davidsen T.M."/>
            <person name="Wayne K.J."/>
            <person name="Tettelin H."/>
            <person name="Glass J.I."/>
            <person name="Rusch D."/>
            <person name="Podicherti R."/>
            <person name="Tsui H.-C.T."/>
            <person name="Winkler M.E."/>
        </authorList>
    </citation>
    <scope>NUCLEOTIDE SEQUENCE</scope>
</reference>
<accession>A0A383BBA5</accession>